<evidence type="ECO:0000256" key="1">
    <source>
        <dbReference type="SAM" id="Phobius"/>
    </source>
</evidence>
<keyword evidence="1" id="KW-0812">Transmembrane</keyword>
<feature type="transmembrane region" description="Helical" evidence="1">
    <location>
        <begin position="12"/>
        <end position="28"/>
    </location>
</feature>
<reference evidence="2 3" key="1">
    <citation type="submission" date="2016-11" db="EMBL/GenBank/DDBJ databases">
        <authorList>
            <person name="Kadnikov V."/>
            <person name="Nazina T."/>
        </authorList>
    </citation>
    <scope>NUCLEOTIDE SEQUENCE [LARGE SCALE GENOMIC DNA]</scope>
    <source>
        <strain evidence="2 3">1017</strain>
    </source>
</reference>
<keyword evidence="1" id="KW-1133">Transmembrane helix</keyword>
<protein>
    <submittedName>
        <fullName evidence="2">Uncharacterized protein</fullName>
    </submittedName>
</protein>
<organism evidence="2 3">
    <name type="scientific">Geobacillus proteiniphilus</name>
    <dbReference type="NCBI Taxonomy" id="860353"/>
    <lineage>
        <taxon>Bacteria</taxon>
        <taxon>Bacillati</taxon>
        <taxon>Bacillota</taxon>
        <taxon>Bacilli</taxon>
        <taxon>Bacillales</taxon>
        <taxon>Anoxybacillaceae</taxon>
        <taxon>Geobacillus</taxon>
    </lineage>
</organism>
<gene>
    <name evidence="2" type="ORF">BRO54_0879</name>
</gene>
<proteinExistence type="predicted"/>
<keyword evidence="1" id="KW-0472">Membrane</keyword>
<dbReference type="AlphaFoldDB" id="A0A1Q5T5D8"/>
<evidence type="ECO:0000313" key="3">
    <source>
        <dbReference type="Proteomes" id="UP000186030"/>
    </source>
</evidence>
<dbReference type="Proteomes" id="UP000186030">
    <property type="component" value="Unassembled WGS sequence"/>
</dbReference>
<name>A0A1Q5T5D8_9BACL</name>
<comment type="caution">
    <text evidence="2">The sequence shown here is derived from an EMBL/GenBank/DDBJ whole genome shotgun (WGS) entry which is preliminary data.</text>
</comment>
<sequence length="40" mass="4646">MREKLAYDLERKNVWTLVVVICSLFIIFRQTTPASILYGG</sequence>
<reference evidence="3" key="2">
    <citation type="submission" date="2017-01" db="EMBL/GenBank/DDBJ databases">
        <title>Genome sequencing and annotation of Geobacillus sp. 1017, a Hydrocarbon-Oxidizing Thermophilic Bacterium Isolated from a Heavy Oil Reservoir (China).</title>
        <authorList>
            <person name="Kadnikov V.V."/>
            <person name="Mardanov A.V."/>
            <person name="Poltaraus A.B."/>
            <person name="Sokolova D.S."/>
            <person name="Semenova E.M."/>
            <person name="Ravin N.V."/>
            <person name="Tourova T.P."/>
            <person name="Nazina T.N."/>
        </authorList>
    </citation>
    <scope>NUCLEOTIDE SEQUENCE [LARGE SCALE GENOMIC DNA]</scope>
    <source>
        <strain evidence="3">1017</strain>
    </source>
</reference>
<evidence type="ECO:0000313" key="2">
    <source>
        <dbReference type="EMBL" id="OKO95444.1"/>
    </source>
</evidence>
<accession>A0A1Q5T5D8</accession>
<dbReference type="EMBL" id="MQMG01000007">
    <property type="protein sequence ID" value="OKO95444.1"/>
    <property type="molecule type" value="Genomic_DNA"/>
</dbReference>